<dbReference type="InterPro" id="IPR017972">
    <property type="entry name" value="Cyt_P450_CS"/>
</dbReference>
<accession>A0A3N4HHQ1</accession>
<dbReference type="AlphaFoldDB" id="A0A3N4HHQ1"/>
<dbReference type="STRING" id="1160509.A0A3N4HHQ1"/>
<sequence>MDSELPSINFPYLLCFLVACPFLVHFLRLHASRQYAAPIGYQSPFYFPSGRLPFGISFLLLTIKGFKTHTHLPLMHSRFLVAKRKTYAFTILGTTAITTMDAENFREILGSGFENWGFGELRRGNFGSSFGETGILVVDGDAWSALRGVLKCVFRMRREVVMEMMENNWEKAWKRLAAKIDLEGEKVVDLQPLFFRASLEISLWFLYGVDVDSLCMSEEELCRFEWAFNGVQIHLAKRSRFGKFYWLGGGKEFGEMIGVIHKFADKVIRQCLDREENKDNFLLSLPPSERRYHVLSLLLAARDSTAVTLSFLLTHLAHNLAIFSTLQTQIRDLYGTTLSSFLSVIRKKGPDYIESHPQLLNHCINETLRVHPPVPLNQRFAARDCTLPHGGGSDGTSPIFIEKGQRVDLNFWALHHDSDVWGSDSDVWKPERWAEMEKGERRKPEMWQFAPFSGGKRNCMGRGMAMKEIAFLVVRFCQEVERVEAEEEERNRYESEGVRAGSYLAMYVAGGAKVRCWGRGRQKLA</sequence>
<keyword evidence="3 8" id="KW-0349">Heme</keyword>
<dbReference type="GO" id="GO:0005506">
    <property type="term" value="F:iron ion binding"/>
    <property type="evidence" value="ECO:0007669"/>
    <property type="project" value="InterPro"/>
</dbReference>
<organism evidence="9 10">
    <name type="scientific">Ascobolus immersus RN42</name>
    <dbReference type="NCBI Taxonomy" id="1160509"/>
    <lineage>
        <taxon>Eukaryota</taxon>
        <taxon>Fungi</taxon>
        <taxon>Dikarya</taxon>
        <taxon>Ascomycota</taxon>
        <taxon>Pezizomycotina</taxon>
        <taxon>Pezizomycetes</taxon>
        <taxon>Pezizales</taxon>
        <taxon>Ascobolaceae</taxon>
        <taxon>Ascobolus</taxon>
    </lineage>
</organism>
<name>A0A3N4HHQ1_ASCIM</name>
<reference evidence="9 10" key="1">
    <citation type="journal article" date="2018" name="Nat. Ecol. Evol.">
        <title>Pezizomycetes genomes reveal the molecular basis of ectomycorrhizal truffle lifestyle.</title>
        <authorList>
            <person name="Murat C."/>
            <person name="Payen T."/>
            <person name="Noel B."/>
            <person name="Kuo A."/>
            <person name="Morin E."/>
            <person name="Chen J."/>
            <person name="Kohler A."/>
            <person name="Krizsan K."/>
            <person name="Balestrini R."/>
            <person name="Da Silva C."/>
            <person name="Montanini B."/>
            <person name="Hainaut M."/>
            <person name="Levati E."/>
            <person name="Barry K.W."/>
            <person name="Belfiori B."/>
            <person name="Cichocki N."/>
            <person name="Clum A."/>
            <person name="Dockter R.B."/>
            <person name="Fauchery L."/>
            <person name="Guy J."/>
            <person name="Iotti M."/>
            <person name="Le Tacon F."/>
            <person name="Lindquist E.A."/>
            <person name="Lipzen A."/>
            <person name="Malagnac F."/>
            <person name="Mello A."/>
            <person name="Molinier V."/>
            <person name="Miyauchi S."/>
            <person name="Poulain J."/>
            <person name="Riccioni C."/>
            <person name="Rubini A."/>
            <person name="Sitrit Y."/>
            <person name="Splivallo R."/>
            <person name="Traeger S."/>
            <person name="Wang M."/>
            <person name="Zifcakova L."/>
            <person name="Wipf D."/>
            <person name="Zambonelli A."/>
            <person name="Paolocci F."/>
            <person name="Nowrousian M."/>
            <person name="Ottonello S."/>
            <person name="Baldrian P."/>
            <person name="Spatafora J.W."/>
            <person name="Henrissat B."/>
            <person name="Nagy L.G."/>
            <person name="Aury J.M."/>
            <person name="Wincker P."/>
            <person name="Grigoriev I.V."/>
            <person name="Bonfante P."/>
            <person name="Martin F.M."/>
        </authorList>
    </citation>
    <scope>NUCLEOTIDE SEQUENCE [LARGE SCALE GENOMIC DNA]</scope>
    <source>
        <strain evidence="9 10">RN42</strain>
    </source>
</reference>
<evidence type="ECO:0000256" key="2">
    <source>
        <dbReference type="ARBA" id="ARBA00010617"/>
    </source>
</evidence>
<dbReference type="GO" id="GO:0016712">
    <property type="term" value="F:oxidoreductase activity, acting on paired donors, with incorporation or reduction of molecular oxygen, reduced flavin or flavoprotein as one donor, and incorporation of one atom of oxygen"/>
    <property type="evidence" value="ECO:0007669"/>
    <property type="project" value="InterPro"/>
</dbReference>
<evidence type="ECO:0000256" key="8">
    <source>
        <dbReference type="RuleBase" id="RU000461"/>
    </source>
</evidence>
<dbReference type="Proteomes" id="UP000275078">
    <property type="component" value="Unassembled WGS sequence"/>
</dbReference>
<keyword evidence="5 8" id="KW-0560">Oxidoreductase</keyword>
<evidence type="ECO:0000256" key="1">
    <source>
        <dbReference type="ARBA" id="ARBA00001971"/>
    </source>
</evidence>
<dbReference type="PRINTS" id="PR00385">
    <property type="entry name" value="P450"/>
</dbReference>
<comment type="cofactor">
    <cofactor evidence="1">
        <name>heme</name>
        <dbReference type="ChEBI" id="CHEBI:30413"/>
    </cofactor>
</comment>
<keyword evidence="6 8" id="KW-0408">Iron</keyword>
<evidence type="ECO:0000256" key="5">
    <source>
        <dbReference type="ARBA" id="ARBA00023002"/>
    </source>
</evidence>
<gene>
    <name evidence="9" type="ORF">BJ508DRAFT_419008</name>
</gene>
<dbReference type="PANTHER" id="PTHR24287:SF1">
    <property type="entry name" value="P450, PUTATIVE (EUROFUNG)-RELATED"/>
    <property type="match status" value="1"/>
</dbReference>
<dbReference type="PRINTS" id="PR01239">
    <property type="entry name" value="EP450IICYP52"/>
</dbReference>
<proteinExistence type="inferred from homology"/>
<dbReference type="PROSITE" id="PS00086">
    <property type="entry name" value="CYTOCHROME_P450"/>
    <property type="match status" value="1"/>
</dbReference>
<dbReference type="PANTHER" id="PTHR24287">
    <property type="entry name" value="P450, PUTATIVE (EUROFUNG)-RELATED"/>
    <property type="match status" value="1"/>
</dbReference>
<dbReference type="InterPro" id="IPR036396">
    <property type="entry name" value="Cyt_P450_sf"/>
</dbReference>
<dbReference type="InterPro" id="IPR047146">
    <property type="entry name" value="Cyt_P450_E_CYP52_fungi"/>
</dbReference>
<keyword evidence="4 8" id="KW-0479">Metal-binding</keyword>
<evidence type="ECO:0000256" key="3">
    <source>
        <dbReference type="ARBA" id="ARBA00022617"/>
    </source>
</evidence>
<protein>
    <submittedName>
        <fullName evidence="9">Cytochrome P450</fullName>
    </submittedName>
</protein>
<evidence type="ECO:0000256" key="7">
    <source>
        <dbReference type="ARBA" id="ARBA00023033"/>
    </source>
</evidence>
<comment type="similarity">
    <text evidence="2 8">Belongs to the cytochrome P450 family.</text>
</comment>
<keyword evidence="7 8" id="KW-0503">Monooxygenase</keyword>
<dbReference type="InterPro" id="IPR002974">
    <property type="entry name" value="Cyt_P450_E_CYP52_ascomycetes"/>
</dbReference>
<dbReference type="EMBL" id="ML119818">
    <property type="protein sequence ID" value="RPA73535.1"/>
    <property type="molecule type" value="Genomic_DNA"/>
</dbReference>
<dbReference type="GO" id="GO:0020037">
    <property type="term" value="F:heme binding"/>
    <property type="evidence" value="ECO:0007669"/>
    <property type="project" value="InterPro"/>
</dbReference>
<dbReference type="Gene3D" id="1.10.630.10">
    <property type="entry name" value="Cytochrome P450"/>
    <property type="match status" value="1"/>
</dbReference>
<dbReference type="SUPFAM" id="SSF48264">
    <property type="entry name" value="Cytochrome P450"/>
    <property type="match status" value="1"/>
</dbReference>
<keyword evidence="10" id="KW-1185">Reference proteome</keyword>
<evidence type="ECO:0000313" key="9">
    <source>
        <dbReference type="EMBL" id="RPA73535.1"/>
    </source>
</evidence>
<dbReference type="OrthoDB" id="1470350at2759"/>
<dbReference type="InterPro" id="IPR001128">
    <property type="entry name" value="Cyt_P450"/>
</dbReference>
<dbReference type="Pfam" id="PF00067">
    <property type="entry name" value="p450"/>
    <property type="match status" value="1"/>
</dbReference>
<evidence type="ECO:0000313" key="10">
    <source>
        <dbReference type="Proteomes" id="UP000275078"/>
    </source>
</evidence>
<evidence type="ECO:0000256" key="4">
    <source>
        <dbReference type="ARBA" id="ARBA00022723"/>
    </source>
</evidence>
<evidence type="ECO:0000256" key="6">
    <source>
        <dbReference type="ARBA" id="ARBA00023004"/>
    </source>
</evidence>